<accession>H3NKW7</accession>
<gene>
    <name evidence="9" type="ORF">HMPREF9708_01506</name>
</gene>
<organism evidence="9 10">
    <name type="scientific">Facklamia languida CCUG 37842</name>
    <dbReference type="NCBI Taxonomy" id="883113"/>
    <lineage>
        <taxon>Bacteria</taxon>
        <taxon>Bacillati</taxon>
        <taxon>Bacillota</taxon>
        <taxon>Bacilli</taxon>
        <taxon>Lactobacillales</taxon>
        <taxon>Aerococcaceae</taxon>
        <taxon>Facklamia</taxon>
    </lineage>
</organism>
<feature type="domain" description="Threonine/serine exporter-like N-terminal" evidence="8">
    <location>
        <begin position="12"/>
        <end position="250"/>
    </location>
</feature>
<evidence type="ECO:0000256" key="3">
    <source>
        <dbReference type="ARBA" id="ARBA00022692"/>
    </source>
</evidence>
<dbReference type="OrthoDB" id="9813917at2"/>
<dbReference type="Proteomes" id="UP000006190">
    <property type="component" value="Unassembled WGS sequence"/>
</dbReference>
<evidence type="ECO:0000256" key="6">
    <source>
        <dbReference type="ARBA" id="ARBA00034125"/>
    </source>
</evidence>
<keyword evidence="2" id="KW-1003">Cell membrane</keyword>
<dbReference type="HOGENOM" id="CLU_070277_0_0_9"/>
<protein>
    <recommendedName>
        <fullName evidence="8">Threonine/serine exporter-like N-terminal domain-containing protein</fullName>
    </recommendedName>
</protein>
<evidence type="ECO:0000256" key="1">
    <source>
        <dbReference type="ARBA" id="ARBA00004651"/>
    </source>
</evidence>
<evidence type="ECO:0000313" key="10">
    <source>
        <dbReference type="Proteomes" id="UP000006190"/>
    </source>
</evidence>
<keyword evidence="3 7" id="KW-0812">Transmembrane</keyword>
<comment type="similarity">
    <text evidence="6">Belongs to the ThrE exporter (TC 2.A.79) family.</text>
</comment>
<proteinExistence type="inferred from homology"/>
<dbReference type="GO" id="GO:0005886">
    <property type="term" value="C:plasma membrane"/>
    <property type="evidence" value="ECO:0007669"/>
    <property type="project" value="UniProtKB-SubCell"/>
</dbReference>
<dbReference type="EMBL" id="AGEG01000016">
    <property type="protein sequence ID" value="EHR36245.1"/>
    <property type="molecule type" value="Genomic_DNA"/>
</dbReference>
<dbReference type="AlphaFoldDB" id="H3NKW7"/>
<keyword evidence="4 7" id="KW-1133">Transmembrane helix</keyword>
<keyword evidence="10" id="KW-1185">Reference proteome</keyword>
<feature type="transmembrane region" description="Helical" evidence="7">
    <location>
        <begin position="126"/>
        <end position="156"/>
    </location>
</feature>
<evidence type="ECO:0000313" key="9">
    <source>
        <dbReference type="EMBL" id="EHR36245.1"/>
    </source>
</evidence>
<evidence type="ECO:0000256" key="4">
    <source>
        <dbReference type="ARBA" id="ARBA00022989"/>
    </source>
</evidence>
<dbReference type="GO" id="GO:0022857">
    <property type="term" value="F:transmembrane transporter activity"/>
    <property type="evidence" value="ECO:0007669"/>
    <property type="project" value="InterPro"/>
</dbReference>
<feature type="transmembrane region" description="Helical" evidence="7">
    <location>
        <begin position="231"/>
        <end position="251"/>
    </location>
</feature>
<name>H3NKW7_9LACT</name>
<comment type="subcellular location">
    <subcellularLocation>
        <location evidence="1">Cell membrane</location>
        <topology evidence="1">Multi-pass membrane protein</topology>
    </subcellularLocation>
</comment>
<comment type="caution">
    <text evidence="9">The sequence shown here is derived from an EMBL/GenBank/DDBJ whole genome shotgun (WGS) entry which is preliminary data.</text>
</comment>
<dbReference type="PATRIC" id="fig|883113.3.peg.1507"/>
<keyword evidence="5 7" id="KW-0472">Membrane</keyword>
<evidence type="ECO:0000256" key="7">
    <source>
        <dbReference type="SAM" id="Phobius"/>
    </source>
</evidence>
<dbReference type="PANTHER" id="PTHR34390">
    <property type="entry name" value="UPF0442 PROTEIN YJJB-RELATED"/>
    <property type="match status" value="1"/>
</dbReference>
<evidence type="ECO:0000256" key="2">
    <source>
        <dbReference type="ARBA" id="ARBA00022475"/>
    </source>
</evidence>
<feature type="transmembrane region" description="Helical" evidence="7">
    <location>
        <begin position="168"/>
        <end position="185"/>
    </location>
</feature>
<evidence type="ECO:0000256" key="5">
    <source>
        <dbReference type="ARBA" id="ARBA00023136"/>
    </source>
</evidence>
<dbReference type="eggNOG" id="COG2966">
    <property type="taxonomic scope" value="Bacteria"/>
</dbReference>
<feature type="transmembrane region" description="Helical" evidence="7">
    <location>
        <begin position="191"/>
        <end position="210"/>
    </location>
</feature>
<dbReference type="PANTHER" id="PTHR34390:SF2">
    <property type="entry name" value="SUCCINATE TRANSPORTER SUBUNIT YJJP-RELATED"/>
    <property type="match status" value="1"/>
</dbReference>
<dbReference type="InterPro" id="IPR010619">
    <property type="entry name" value="ThrE-like_N"/>
</dbReference>
<sequence>MQKADYKKLMKLASLAGKILLESNAEEYRVEDTTYRLLASSGLDSPASYSNTTGLFLSLTDTSQTDWHFSNMVRITHRASNIQAIASVNEVSRLYLAGQLTLDQAYDQLKAIPKDRYQGTVSFTNILLTVAVALLFGANFMDLGLLLVIGLAIAYLDQVKQRVYFTPFSYPLLVMTLATSLVLTLDGLFPYYFHHNLVLAAILIPFYPGTSITNAMRDFLRGDNLAGITKALDALMVVLAIAIGISIGILITRTGFNLFA</sequence>
<reference evidence="9 10" key="1">
    <citation type="submission" date="2012-01" db="EMBL/GenBank/DDBJ databases">
        <title>The Genome Sequence of Facklamia languida CCUG 37842.</title>
        <authorList>
            <consortium name="The Broad Institute Genome Sequencing Platform"/>
            <person name="Earl A."/>
            <person name="Ward D."/>
            <person name="Feldgarden M."/>
            <person name="Gevers D."/>
            <person name="Huys G."/>
            <person name="Young S.K."/>
            <person name="Zeng Q."/>
            <person name="Gargeya S."/>
            <person name="Fitzgerald M."/>
            <person name="Haas B."/>
            <person name="Abouelleil A."/>
            <person name="Alvarado L."/>
            <person name="Arachchi H.M."/>
            <person name="Berlin A."/>
            <person name="Chapman S.B."/>
            <person name="Gearin G."/>
            <person name="Goldberg J."/>
            <person name="Griggs A."/>
            <person name="Gujja S."/>
            <person name="Hansen M."/>
            <person name="Heiman D."/>
            <person name="Howarth C."/>
            <person name="Larimer J."/>
            <person name="Lui A."/>
            <person name="MacDonald P.J.P."/>
            <person name="McCowen C."/>
            <person name="Montmayeur A."/>
            <person name="Murphy C."/>
            <person name="Neiman D."/>
            <person name="Pearson M."/>
            <person name="Priest M."/>
            <person name="Roberts A."/>
            <person name="Saif S."/>
            <person name="Shea T."/>
            <person name="Sisk P."/>
            <person name="Stolte C."/>
            <person name="Sykes S."/>
            <person name="Wortman J."/>
            <person name="Nusbaum C."/>
            <person name="Birren B."/>
        </authorList>
    </citation>
    <scope>NUCLEOTIDE SEQUENCE [LARGE SCALE GENOMIC DNA]</scope>
    <source>
        <strain evidence="9 10">CCUG 37842</strain>
    </source>
</reference>
<dbReference type="InterPro" id="IPR050539">
    <property type="entry name" value="ThrE_Dicarb/AminoAcid_Exp"/>
</dbReference>
<evidence type="ECO:0000259" key="8">
    <source>
        <dbReference type="Pfam" id="PF06738"/>
    </source>
</evidence>
<dbReference type="RefSeq" id="WP_006309739.1">
    <property type="nucleotide sequence ID" value="NZ_JH601133.1"/>
</dbReference>
<dbReference type="GO" id="GO:0015744">
    <property type="term" value="P:succinate transport"/>
    <property type="evidence" value="ECO:0007669"/>
    <property type="project" value="TreeGrafter"/>
</dbReference>
<dbReference type="Pfam" id="PF06738">
    <property type="entry name" value="ThrE"/>
    <property type="match status" value="1"/>
</dbReference>